<gene>
    <name evidence="6" type="ORF">SAMN05216456_1960</name>
</gene>
<dbReference type="FunFam" id="1.10.10.60:FF:000141">
    <property type="entry name" value="TetR family transcriptional regulator"/>
    <property type="match status" value="1"/>
</dbReference>
<dbReference type="PRINTS" id="PR00455">
    <property type="entry name" value="HTHTETR"/>
</dbReference>
<dbReference type="Pfam" id="PF14246">
    <property type="entry name" value="TetR_C_7"/>
    <property type="match status" value="1"/>
</dbReference>
<dbReference type="InterPro" id="IPR009057">
    <property type="entry name" value="Homeodomain-like_sf"/>
</dbReference>
<protein>
    <submittedName>
        <fullName evidence="6">DNA-binding transcriptional regulator, AcrR family</fullName>
    </submittedName>
</protein>
<dbReference type="Gene3D" id="1.10.10.60">
    <property type="entry name" value="Homeodomain-like"/>
    <property type="match status" value="1"/>
</dbReference>
<dbReference type="RefSeq" id="WP_092424062.1">
    <property type="nucleotide sequence ID" value="NZ_FPCK01000002.1"/>
</dbReference>
<keyword evidence="3" id="KW-0804">Transcription</keyword>
<dbReference type="OrthoDB" id="9816431at2"/>
<accession>A0A1I7NJ37</accession>
<sequence length="220" mass="24629">MKTIDGKPLPQVIVRVAIATFVEHGYEKASMDEVAARASTTKRTVYSHFGSKDALFRSALAKAVEMFHSELPRLEDVSDPEAELSAFALGFSQLSTWKGAVRLQRVIMSEAERFVDLGAMLHRNVIEKAEELIADYLRAVERHRAPKVQQRPDEAYVMLASLFLNMTTARQRFATLMQARQPLPDHPLAKTPPDLDVPEIRHAVAVFLRGAGFAQSDDRT</sequence>
<dbReference type="InterPro" id="IPR050109">
    <property type="entry name" value="HTH-type_TetR-like_transc_reg"/>
</dbReference>
<keyword evidence="2 4" id="KW-0238">DNA-binding</keyword>
<evidence type="ECO:0000313" key="6">
    <source>
        <dbReference type="EMBL" id="SFV34668.1"/>
    </source>
</evidence>
<dbReference type="PANTHER" id="PTHR30055">
    <property type="entry name" value="HTH-TYPE TRANSCRIPTIONAL REGULATOR RUTR"/>
    <property type="match status" value="1"/>
</dbReference>
<dbReference type="SUPFAM" id="SSF46689">
    <property type="entry name" value="Homeodomain-like"/>
    <property type="match status" value="1"/>
</dbReference>
<evidence type="ECO:0000256" key="1">
    <source>
        <dbReference type="ARBA" id="ARBA00023015"/>
    </source>
</evidence>
<dbReference type="InterPro" id="IPR039536">
    <property type="entry name" value="TetR_C_Proteobacteria"/>
</dbReference>
<dbReference type="AlphaFoldDB" id="A0A1I7NJ37"/>
<dbReference type="Pfam" id="PF00440">
    <property type="entry name" value="TetR_N"/>
    <property type="match status" value="1"/>
</dbReference>
<dbReference type="EMBL" id="FPCK01000002">
    <property type="protein sequence ID" value="SFV34668.1"/>
    <property type="molecule type" value="Genomic_DNA"/>
</dbReference>
<dbReference type="STRING" id="429728.SAMN05216456_1960"/>
<evidence type="ECO:0000256" key="3">
    <source>
        <dbReference type="ARBA" id="ARBA00023163"/>
    </source>
</evidence>
<evidence type="ECO:0000259" key="5">
    <source>
        <dbReference type="PROSITE" id="PS50977"/>
    </source>
</evidence>
<dbReference type="InterPro" id="IPR001647">
    <property type="entry name" value="HTH_TetR"/>
</dbReference>
<keyword evidence="7" id="KW-1185">Reference proteome</keyword>
<dbReference type="PANTHER" id="PTHR30055:SF146">
    <property type="entry name" value="HTH-TYPE TRANSCRIPTIONAL DUAL REGULATOR CECR"/>
    <property type="match status" value="1"/>
</dbReference>
<evidence type="ECO:0000256" key="4">
    <source>
        <dbReference type="PROSITE-ProRule" id="PRU00335"/>
    </source>
</evidence>
<evidence type="ECO:0000313" key="7">
    <source>
        <dbReference type="Proteomes" id="UP000199074"/>
    </source>
</evidence>
<feature type="domain" description="HTH tetR-type" evidence="5">
    <location>
        <begin position="7"/>
        <end position="67"/>
    </location>
</feature>
<dbReference type="PROSITE" id="PS50977">
    <property type="entry name" value="HTH_TETR_2"/>
    <property type="match status" value="1"/>
</dbReference>
<evidence type="ECO:0000256" key="2">
    <source>
        <dbReference type="ARBA" id="ARBA00023125"/>
    </source>
</evidence>
<dbReference type="Gene3D" id="1.10.357.10">
    <property type="entry name" value="Tetracycline Repressor, domain 2"/>
    <property type="match status" value="1"/>
</dbReference>
<dbReference type="GO" id="GO:0000976">
    <property type="term" value="F:transcription cis-regulatory region binding"/>
    <property type="evidence" value="ECO:0007669"/>
    <property type="project" value="TreeGrafter"/>
</dbReference>
<name>A0A1I7NJ37_9HYPH</name>
<dbReference type="GO" id="GO:0003700">
    <property type="term" value="F:DNA-binding transcription factor activity"/>
    <property type="evidence" value="ECO:0007669"/>
    <property type="project" value="TreeGrafter"/>
</dbReference>
<keyword evidence="1" id="KW-0805">Transcription regulation</keyword>
<reference evidence="6 7" key="1">
    <citation type="submission" date="2016-10" db="EMBL/GenBank/DDBJ databases">
        <authorList>
            <person name="de Groot N.N."/>
        </authorList>
    </citation>
    <scope>NUCLEOTIDE SEQUENCE [LARGE SCALE GENOMIC DNA]</scope>
    <source>
        <strain evidence="6 7">IPL20</strain>
    </source>
</reference>
<dbReference type="Proteomes" id="UP000199074">
    <property type="component" value="Unassembled WGS sequence"/>
</dbReference>
<proteinExistence type="predicted"/>
<feature type="DNA-binding region" description="H-T-H motif" evidence="4">
    <location>
        <begin position="30"/>
        <end position="49"/>
    </location>
</feature>
<organism evidence="6 7">
    <name type="scientific">Devosia crocina</name>
    <dbReference type="NCBI Taxonomy" id="429728"/>
    <lineage>
        <taxon>Bacteria</taxon>
        <taxon>Pseudomonadati</taxon>
        <taxon>Pseudomonadota</taxon>
        <taxon>Alphaproteobacteria</taxon>
        <taxon>Hyphomicrobiales</taxon>
        <taxon>Devosiaceae</taxon>
        <taxon>Devosia</taxon>
    </lineage>
</organism>